<dbReference type="AlphaFoldDB" id="A0A1Y2ICW7"/>
<proteinExistence type="predicted"/>
<dbReference type="OrthoDB" id="406505at2759"/>
<evidence type="ECO:0008006" key="5">
    <source>
        <dbReference type="Google" id="ProtNLM"/>
    </source>
</evidence>
<dbReference type="PANTHER" id="PTHR31836:SF28">
    <property type="entry name" value="SRCR DOMAIN-CONTAINING PROTEIN-RELATED"/>
    <property type="match status" value="1"/>
</dbReference>
<evidence type="ECO:0000256" key="1">
    <source>
        <dbReference type="ARBA" id="ARBA00022729"/>
    </source>
</evidence>
<dbReference type="Gene3D" id="2.40.40.10">
    <property type="entry name" value="RlpA-like domain"/>
    <property type="match status" value="1"/>
</dbReference>
<dbReference type="CDD" id="cd22191">
    <property type="entry name" value="DPBB_RlpA_EXP_N-like"/>
    <property type="match status" value="1"/>
</dbReference>
<organism evidence="3 4">
    <name type="scientific">Trametes coccinea (strain BRFM310)</name>
    <name type="common">Pycnoporus coccineus</name>
    <dbReference type="NCBI Taxonomy" id="1353009"/>
    <lineage>
        <taxon>Eukaryota</taxon>
        <taxon>Fungi</taxon>
        <taxon>Dikarya</taxon>
        <taxon>Basidiomycota</taxon>
        <taxon>Agaricomycotina</taxon>
        <taxon>Agaricomycetes</taxon>
        <taxon>Polyporales</taxon>
        <taxon>Polyporaceae</taxon>
        <taxon>Trametes</taxon>
    </lineage>
</organism>
<keyword evidence="4" id="KW-1185">Reference proteome</keyword>
<dbReference type="Proteomes" id="UP000193067">
    <property type="component" value="Unassembled WGS sequence"/>
</dbReference>
<reference evidence="3 4" key="1">
    <citation type="journal article" date="2015" name="Biotechnol. Biofuels">
        <title>Enhanced degradation of softwood versus hardwood by the white-rot fungus Pycnoporus coccineus.</title>
        <authorList>
            <person name="Couturier M."/>
            <person name="Navarro D."/>
            <person name="Chevret D."/>
            <person name="Henrissat B."/>
            <person name="Piumi F."/>
            <person name="Ruiz-Duenas F.J."/>
            <person name="Martinez A.T."/>
            <person name="Grigoriev I.V."/>
            <person name="Riley R."/>
            <person name="Lipzen A."/>
            <person name="Berrin J.G."/>
            <person name="Master E.R."/>
            <person name="Rosso M.N."/>
        </authorList>
    </citation>
    <scope>NUCLEOTIDE SEQUENCE [LARGE SCALE GENOMIC DNA]</scope>
    <source>
        <strain evidence="3 4">BRFM310</strain>
    </source>
</reference>
<evidence type="ECO:0000256" key="2">
    <source>
        <dbReference type="SAM" id="SignalP"/>
    </source>
</evidence>
<dbReference type="PANTHER" id="PTHR31836">
    <property type="match status" value="1"/>
</dbReference>
<dbReference type="InterPro" id="IPR051477">
    <property type="entry name" value="Expansin_CellWall"/>
</dbReference>
<evidence type="ECO:0000313" key="3">
    <source>
        <dbReference type="EMBL" id="OSC98312.1"/>
    </source>
</evidence>
<protein>
    <recommendedName>
        <fullName evidence="5">RlpA-like protein double-psi beta-barrel domain-containing protein</fullName>
    </recommendedName>
</protein>
<accession>A0A1Y2ICW7</accession>
<dbReference type="STRING" id="1353009.A0A1Y2ICW7"/>
<dbReference type="SUPFAM" id="SSF50685">
    <property type="entry name" value="Barwin-like endoglucanases"/>
    <property type="match status" value="1"/>
</dbReference>
<keyword evidence="1 2" id="KW-0732">Signal</keyword>
<dbReference type="EMBL" id="KZ084139">
    <property type="protein sequence ID" value="OSC98312.1"/>
    <property type="molecule type" value="Genomic_DNA"/>
</dbReference>
<dbReference type="InterPro" id="IPR036908">
    <property type="entry name" value="RlpA-like_sf"/>
</dbReference>
<feature type="signal peptide" evidence="2">
    <location>
        <begin position="1"/>
        <end position="19"/>
    </location>
</feature>
<sequence>MRFSTVFVTVVSAAAAALAQSTGGTGDATFYEAGLGACGIFNTDADFIVAIDAQTFDNFPGATGNPNTNPICNKQITATTTDGKSVTLAVTDRCAGCAVGSIDLTPTAFQQLASLDVGRLHGVTWQLTG</sequence>
<name>A0A1Y2ICW7_TRAC3</name>
<gene>
    <name evidence="3" type="ORF">PYCCODRAFT_1439344</name>
</gene>
<feature type="chain" id="PRO_5012756601" description="RlpA-like protein double-psi beta-barrel domain-containing protein" evidence="2">
    <location>
        <begin position="20"/>
        <end position="129"/>
    </location>
</feature>
<evidence type="ECO:0000313" key="4">
    <source>
        <dbReference type="Proteomes" id="UP000193067"/>
    </source>
</evidence>